<comment type="subcellular location">
    <subcellularLocation>
        <location evidence="1">Endoplasmic reticulum membrane</location>
        <topology evidence="1">Multi-pass membrane protein</topology>
    </subcellularLocation>
</comment>
<dbReference type="PANTHER" id="PTHR12560">
    <property type="entry name" value="LONGEVITY ASSURANCE FACTOR 1 LAG1"/>
    <property type="match status" value="1"/>
</dbReference>
<accession>A0A3E2H655</accession>
<feature type="region of interest" description="Disordered" evidence="10">
    <location>
        <begin position="417"/>
        <end position="464"/>
    </location>
</feature>
<dbReference type="InterPro" id="IPR006634">
    <property type="entry name" value="TLC-dom"/>
</dbReference>
<dbReference type="OMA" id="WISHYIS"/>
<evidence type="ECO:0000256" key="10">
    <source>
        <dbReference type="SAM" id="MobiDB-lite"/>
    </source>
</evidence>
<evidence type="ECO:0000256" key="3">
    <source>
        <dbReference type="ARBA" id="ARBA00022679"/>
    </source>
</evidence>
<protein>
    <recommendedName>
        <fullName evidence="12">TLC domain-containing protein</fullName>
    </recommendedName>
</protein>
<keyword evidence="8" id="KW-0325">Glycoprotein</keyword>
<evidence type="ECO:0000256" key="6">
    <source>
        <dbReference type="ARBA" id="ARBA00022989"/>
    </source>
</evidence>
<evidence type="ECO:0000313" key="14">
    <source>
        <dbReference type="Proteomes" id="UP000258309"/>
    </source>
</evidence>
<feature type="transmembrane region" description="Helical" evidence="11">
    <location>
        <begin position="95"/>
        <end position="116"/>
    </location>
</feature>
<evidence type="ECO:0000256" key="7">
    <source>
        <dbReference type="ARBA" id="ARBA00023136"/>
    </source>
</evidence>
<evidence type="ECO:0000259" key="12">
    <source>
        <dbReference type="PROSITE" id="PS50922"/>
    </source>
</evidence>
<dbReference type="AlphaFoldDB" id="A0A3E2H655"/>
<feature type="compositionally biased region" description="Basic residues" evidence="10">
    <location>
        <begin position="455"/>
        <end position="464"/>
    </location>
</feature>
<dbReference type="GO" id="GO:0005789">
    <property type="term" value="C:endoplasmic reticulum membrane"/>
    <property type="evidence" value="ECO:0007669"/>
    <property type="project" value="UniProtKB-SubCell"/>
</dbReference>
<evidence type="ECO:0000256" key="2">
    <source>
        <dbReference type="ARBA" id="ARBA00009808"/>
    </source>
</evidence>
<keyword evidence="6 11" id="KW-1133">Transmembrane helix</keyword>
<evidence type="ECO:0000313" key="13">
    <source>
        <dbReference type="EMBL" id="RFU28859.1"/>
    </source>
</evidence>
<dbReference type="Pfam" id="PF03798">
    <property type="entry name" value="TRAM_LAG1_CLN8"/>
    <property type="match status" value="1"/>
</dbReference>
<feature type="non-terminal residue" evidence="13">
    <location>
        <position position="464"/>
    </location>
</feature>
<evidence type="ECO:0000256" key="11">
    <source>
        <dbReference type="SAM" id="Phobius"/>
    </source>
</evidence>
<feature type="non-terminal residue" evidence="13">
    <location>
        <position position="1"/>
    </location>
</feature>
<keyword evidence="7 9" id="KW-0472">Membrane</keyword>
<evidence type="ECO:0000256" key="9">
    <source>
        <dbReference type="PROSITE-ProRule" id="PRU00205"/>
    </source>
</evidence>
<reference evidence="13 14" key="1">
    <citation type="submission" date="2018-05" db="EMBL/GenBank/DDBJ databases">
        <title>Draft genome sequence of Scytalidium lignicola DSM 105466, a ubiquitous saprotrophic fungus.</title>
        <authorList>
            <person name="Buettner E."/>
            <person name="Gebauer A.M."/>
            <person name="Hofrichter M."/>
            <person name="Liers C."/>
            <person name="Kellner H."/>
        </authorList>
    </citation>
    <scope>NUCLEOTIDE SEQUENCE [LARGE SCALE GENOMIC DNA]</scope>
    <source>
        <strain evidence="13 14">DSM 105466</strain>
    </source>
</reference>
<dbReference type="SMART" id="SM00724">
    <property type="entry name" value="TLC"/>
    <property type="match status" value="1"/>
</dbReference>
<keyword evidence="14" id="KW-1185">Reference proteome</keyword>
<keyword evidence="3" id="KW-0808">Transferase</keyword>
<feature type="transmembrane region" description="Helical" evidence="11">
    <location>
        <begin position="199"/>
        <end position="224"/>
    </location>
</feature>
<dbReference type="EMBL" id="NCSJ02000148">
    <property type="protein sequence ID" value="RFU28859.1"/>
    <property type="molecule type" value="Genomic_DNA"/>
</dbReference>
<evidence type="ECO:0000256" key="5">
    <source>
        <dbReference type="ARBA" id="ARBA00022824"/>
    </source>
</evidence>
<gene>
    <name evidence="13" type="ORF">B7463_g7473</name>
</gene>
<dbReference type="GO" id="GO:0050291">
    <property type="term" value="F:sphingosine N-acyltransferase activity"/>
    <property type="evidence" value="ECO:0007669"/>
    <property type="project" value="InterPro"/>
</dbReference>
<feature type="transmembrane region" description="Helical" evidence="11">
    <location>
        <begin position="275"/>
        <end position="302"/>
    </location>
</feature>
<name>A0A3E2H655_SCYLI</name>
<sequence length="464" mass="53811">MPAATETFPLVTNSDTLAPLTKTNGNEKSPRYRRRSSGLGSEIRAGDTGAPAVATLDFRPPSPTTIKAQNERDREKPYSKRRKARRMLRKFRSYALKHTWVIPLVLICIFLTLYSINPTESNPIHHFIFLSYPIPREPGADPNTPIQYGKGKWDLAFVSFYTIVLSFTREFIMQRFLRPLARYSGLKSRGKQSRFMEQMYTAIYFGCLGPAGLYVMSRTPVWYFNMRGMYEGFPHRTHEGVFKFYYLFQAAYWAQQAIVLMLGMEKPRKDFKELVGHHIVTLFLIGLSYRFHFTYMGVGVFITHDISDFFLANSKTLNYLDHPLVPIHFAIFIFVWIYLRHYLNLKIIWSEFNEFRTVGPFELNWELEQYKCWISNIISTALLASLQGLNLFWLYSILRIAYKFVFFNALSDDRSEYEDDDMDDEGPSPPAEVLLNGKPMNGHTTATDVQSGISKNRKANGKSY</sequence>
<dbReference type="Proteomes" id="UP000258309">
    <property type="component" value="Unassembled WGS sequence"/>
</dbReference>
<evidence type="ECO:0000256" key="4">
    <source>
        <dbReference type="ARBA" id="ARBA00022692"/>
    </source>
</evidence>
<feature type="compositionally biased region" description="Polar residues" evidence="10">
    <location>
        <begin position="10"/>
        <end position="27"/>
    </location>
</feature>
<dbReference type="STRING" id="5539.A0A3E2H655"/>
<feature type="compositionally biased region" description="Basic and acidic residues" evidence="10">
    <location>
        <begin position="69"/>
        <end position="78"/>
    </location>
</feature>
<organism evidence="13 14">
    <name type="scientific">Scytalidium lignicola</name>
    <name type="common">Hyphomycete</name>
    <dbReference type="NCBI Taxonomy" id="5539"/>
    <lineage>
        <taxon>Eukaryota</taxon>
        <taxon>Fungi</taxon>
        <taxon>Dikarya</taxon>
        <taxon>Ascomycota</taxon>
        <taxon>Pezizomycotina</taxon>
        <taxon>Leotiomycetes</taxon>
        <taxon>Leotiomycetes incertae sedis</taxon>
        <taxon>Scytalidium</taxon>
    </lineage>
</organism>
<keyword evidence="5" id="KW-0256">Endoplasmic reticulum</keyword>
<feature type="domain" description="TLC" evidence="12">
    <location>
        <begin position="190"/>
        <end position="406"/>
    </location>
</feature>
<feature type="compositionally biased region" description="Polar residues" evidence="10">
    <location>
        <begin position="442"/>
        <end position="454"/>
    </location>
</feature>
<keyword evidence="4 9" id="KW-0812">Transmembrane</keyword>
<evidence type="ECO:0000256" key="1">
    <source>
        <dbReference type="ARBA" id="ARBA00004477"/>
    </source>
</evidence>
<dbReference type="PANTHER" id="PTHR12560:SF11">
    <property type="entry name" value="CERAMIDE SYNTHASE LAC1-RELATED"/>
    <property type="match status" value="1"/>
</dbReference>
<proteinExistence type="inferred from homology"/>
<dbReference type="PROSITE" id="PS50922">
    <property type="entry name" value="TLC"/>
    <property type="match status" value="1"/>
</dbReference>
<dbReference type="GO" id="GO:0046513">
    <property type="term" value="P:ceramide biosynthetic process"/>
    <property type="evidence" value="ECO:0007669"/>
    <property type="project" value="InterPro"/>
</dbReference>
<dbReference type="InterPro" id="IPR016439">
    <property type="entry name" value="Lag1/Lac1-like"/>
</dbReference>
<feature type="transmembrane region" description="Helical" evidence="11">
    <location>
        <begin position="155"/>
        <end position="172"/>
    </location>
</feature>
<feature type="region of interest" description="Disordered" evidence="10">
    <location>
        <begin position="1"/>
        <end position="82"/>
    </location>
</feature>
<feature type="transmembrane region" description="Helical" evidence="11">
    <location>
        <begin position="244"/>
        <end position="263"/>
    </location>
</feature>
<dbReference type="OrthoDB" id="3053196at2759"/>
<feature type="transmembrane region" description="Helical" evidence="11">
    <location>
        <begin position="322"/>
        <end position="339"/>
    </location>
</feature>
<feature type="compositionally biased region" description="Acidic residues" evidence="10">
    <location>
        <begin position="417"/>
        <end position="426"/>
    </location>
</feature>
<comment type="caution">
    <text evidence="13">The sequence shown here is derived from an EMBL/GenBank/DDBJ whole genome shotgun (WGS) entry which is preliminary data.</text>
</comment>
<evidence type="ECO:0000256" key="8">
    <source>
        <dbReference type="ARBA" id="ARBA00023180"/>
    </source>
</evidence>
<comment type="similarity">
    <text evidence="2">Belongs to the sphingosine N-acyltransferase family.</text>
</comment>